<gene>
    <name evidence="2" type="ORF">RirG_080820</name>
</gene>
<protein>
    <recommendedName>
        <fullName evidence="1">HAT C-terminal dimerisation domain-containing protein</fullName>
    </recommendedName>
</protein>
<dbReference type="STRING" id="1432141.A0A015MWQ6"/>
<dbReference type="AlphaFoldDB" id="A0A015MWQ6"/>
<sequence>MIKQILVDKFNSYENLDHPENEINEDVSSGEKRKALGIMELMLQKKQKGNLQRNEIDEYLIIPVEPKDIDPCEWWKTHKSQYPILVKIARDHICIPSTSIPSEQAFSKSGKLISKKRNRLEDSAIEACMCLNSWIKLLNN</sequence>
<dbReference type="Proteomes" id="UP000022910">
    <property type="component" value="Unassembled WGS sequence"/>
</dbReference>
<dbReference type="InterPro" id="IPR012337">
    <property type="entry name" value="RNaseH-like_sf"/>
</dbReference>
<feature type="domain" description="HAT C-terminal dimerisation" evidence="1">
    <location>
        <begin position="57"/>
        <end position="135"/>
    </location>
</feature>
<reference evidence="2 3" key="1">
    <citation type="submission" date="2014-02" db="EMBL/GenBank/DDBJ databases">
        <title>Single nucleus genome sequencing reveals high similarity among nuclei of an endomycorrhizal fungus.</title>
        <authorList>
            <person name="Lin K."/>
            <person name="Geurts R."/>
            <person name="Zhang Z."/>
            <person name="Limpens E."/>
            <person name="Saunders D.G."/>
            <person name="Mu D."/>
            <person name="Pang E."/>
            <person name="Cao H."/>
            <person name="Cha H."/>
            <person name="Lin T."/>
            <person name="Zhou Q."/>
            <person name="Shang Y."/>
            <person name="Li Y."/>
            <person name="Ivanov S."/>
            <person name="Sharma T."/>
            <person name="Velzen R.V."/>
            <person name="Ruijter N.D."/>
            <person name="Aanen D.K."/>
            <person name="Win J."/>
            <person name="Kamoun S."/>
            <person name="Bisseling T."/>
            <person name="Huang S."/>
        </authorList>
    </citation>
    <scope>NUCLEOTIDE SEQUENCE [LARGE SCALE GENOMIC DNA]</scope>
    <source>
        <strain evidence="3">DAOM197198w</strain>
    </source>
</reference>
<dbReference type="OrthoDB" id="2381924at2759"/>
<dbReference type="GO" id="GO:0046983">
    <property type="term" value="F:protein dimerization activity"/>
    <property type="evidence" value="ECO:0007669"/>
    <property type="project" value="InterPro"/>
</dbReference>
<dbReference type="PANTHER" id="PTHR47611">
    <property type="entry name" value="HAT DIMERISATION DOMAIN, C-TERMINAL"/>
    <property type="match status" value="1"/>
</dbReference>
<dbReference type="InterPro" id="IPR008906">
    <property type="entry name" value="HATC_C_dom"/>
</dbReference>
<dbReference type="HOGENOM" id="CLU_009123_4_6_1"/>
<name>A0A015MWQ6_RHIIW</name>
<dbReference type="Pfam" id="PF05699">
    <property type="entry name" value="Dimer_Tnp_hAT"/>
    <property type="match status" value="1"/>
</dbReference>
<evidence type="ECO:0000313" key="3">
    <source>
        <dbReference type="Proteomes" id="UP000022910"/>
    </source>
</evidence>
<keyword evidence="3" id="KW-1185">Reference proteome</keyword>
<dbReference type="SUPFAM" id="SSF53098">
    <property type="entry name" value="Ribonuclease H-like"/>
    <property type="match status" value="1"/>
</dbReference>
<dbReference type="PANTHER" id="PTHR47611:SF1">
    <property type="entry name" value="CCHC-TYPE DOMAIN-CONTAINING PROTEIN"/>
    <property type="match status" value="1"/>
</dbReference>
<evidence type="ECO:0000313" key="2">
    <source>
        <dbReference type="EMBL" id="EXX71178.1"/>
    </source>
</evidence>
<comment type="caution">
    <text evidence="2">The sequence shown here is derived from an EMBL/GenBank/DDBJ whole genome shotgun (WGS) entry which is preliminary data.</text>
</comment>
<evidence type="ECO:0000259" key="1">
    <source>
        <dbReference type="Pfam" id="PF05699"/>
    </source>
</evidence>
<proteinExistence type="predicted"/>
<accession>A0A015MWQ6</accession>
<organism evidence="2 3">
    <name type="scientific">Rhizophagus irregularis (strain DAOM 197198w)</name>
    <name type="common">Glomus intraradices</name>
    <dbReference type="NCBI Taxonomy" id="1432141"/>
    <lineage>
        <taxon>Eukaryota</taxon>
        <taxon>Fungi</taxon>
        <taxon>Fungi incertae sedis</taxon>
        <taxon>Mucoromycota</taxon>
        <taxon>Glomeromycotina</taxon>
        <taxon>Glomeromycetes</taxon>
        <taxon>Glomerales</taxon>
        <taxon>Glomeraceae</taxon>
        <taxon>Rhizophagus</taxon>
    </lineage>
</organism>
<dbReference type="EMBL" id="JEMT01016217">
    <property type="protein sequence ID" value="EXX71178.1"/>
    <property type="molecule type" value="Genomic_DNA"/>
</dbReference>